<organism evidence="1 2">
    <name type="scientific">Pseudoalteromonas agarivorans</name>
    <dbReference type="NCBI Taxonomy" id="176102"/>
    <lineage>
        <taxon>Bacteria</taxon>
        <taxon>Pseudomonadati</taxon>
        <taxon>Pseudomonadota</taxon>
        <taxon>Gammaproteobacteria</taxon>
        <taxon>Alteromonadales</taxon>
        <taxon>Pseudoalteromonadaceae</taxon>
        <taxon>Pseudoalteromonas</taxon>
    </lineage>
</organism>
<evidence type="ECO:0000313" key="2">
    <source>
        <dbReference type="Proteomes" id="UP000279995"/>
    </source>
</evidence>
<gene>
    <name evidence="1" type="ORF">D9T18_06180</name>
</gene>
<dbReference type="AlphaFoldDB" id="A0AAD0TXJ0"/>
<accession>A0AAD0TXJ0</accession>
<evidence type="ECO:0000313" key="1">
    <source>
        <dbReference type="EMBL" id="AYM86314.1"/>
    </source>
</evidence>
<dbReference type="Proteomes" id="UP000279995">
    <property type="component" value="Chromosome I"/>
</dbReference>
<proteinExistence type="predicted"/>
<dbReference type="EMBL" id="CP033065">
    <property type="protein sequence ID" value="AYM86314.1"/>
    <property type="molecule type" value="Genomic_DNA"/>
</dbReference>
<protein>
    <submittedName>
        <fullName evidence="1">Uncharacterized protein</fullName>
    </submittedName>
</protein>
<name>A0AAD0TXJ0_9GAMM</name>
<sequence>MLFLIEVIVMLKFLHAKSHNVTADFSYINWHALKLNVTSPQSLGALTPKEAKAKSAVIAATDAPNKTKESILLHDSFTLLRLDLDDTDLELATIADMLESMCIESYIIHTTASHQQQATTNRYRVYIELAASITYKVWAAMESYLSYIFNADDCAKRPQQIMYLPVRLKGDSYQFKIAEGRALDVESSQLYKDAQQFEAEQSKQLEQAISLPVKPAYQTQLIGKQVSIIDAVNSTYSWHELLIQYGYKAQGKAYLPPESTSKQAGAYILTSHTDGKERYYSHHENDPCANGLCIDKFDFMVIRSYQGDYKRALKLVAETYFSELHKHNLKEYKIHKQNQRTQTLFMGAKL</sequence>
<reference evidence="1 2" key="1">
    <citation type="submission" date="2018-10" db="EMBL/GenBank/DDBJ databases">
        <title>Complete Genome Sequence and Transcriptomic Profiles of a Marine Bacterium, Pseudoalteromonas agarivorans Hao 2018.</title>
        <authorList>
            <person name="Hao L."/>
        </authorList>
    </citation>
    <scope>NUCLEOTIDE SEQUENCE [LARGE SCALE GENOMIC DNA]</scope>
    <source>
        <strain evidence="1 2">Hao 2018</strain>
    </source>
</reference>